<feature type="transmembrane region" description="Helical" evidence="1">
    <location>
        <begin position="301"/>
        <end position="322"/>
    </location>
</feature>
<evidence type="ECO:0000313" key="2">
    <source>
        <dbReference type="EMBL" id="MBO0948654.1"/>
    </source>
</evidence>
<evidence type="ECO:0008006" key="4">
    <source>
        <dbReference type="Google" id="ProtNLM"/>
    </source>
</evidence>
<feature type="transmembrane region" description="Helical" evidence="1">
    <location>
        <begin position="361"/>
        <end position="379"/>
    </location>
</feature>
<keyword evidence="1" id="KW-1133">Transmembrane helix</keyword>
<evidence type="ECO:0000313" key="3">
    <source>
        <dbReference type="Proteomes" id="UP000664628"/>
    </source>
</evidence>
<accession>A0ABS3JF71</accession>
<feature type="transmembrane region" description="Helical" evidence="1">
    <location>
        <begin position="155"/>
        <end position="175"/>
    </location>
</feature>
<feature type="transmembrane region" description="Helical" evidence="1">
    <location>
        <begin position="21"/>
        <end position="40"/>
    </location>
</feature>
<feature type="transmembrane region" description="Helical" evidence="1">
    <location>
        <begin position="195"/>
        <end position="212"/>
    </location>
</feature>
<protein>
    <recommendedName>
        <fullName evidence="4">Glycosyltransferase RgtA/B/C/D-like domain-containing protein</fullName>
    </recommendedName>
</protein>
<dbReference type="Proteomes" id="UP000664628">
    <property type="component" value="Unassembled WGS sequence"/>
</dbReference>
<feature type="transmembrane region" description="Helical" evidence="1">
    <location>
        <begin position="224"/>
        <end position="247"/>
    </location>
</feature>
<dbReference type="EMBL" id="JAFMYW010000002">
    <property type="protein sequence ID" value="MBO0948654.1"/>
    <property type="molecule type" value="Genomic_DNA"/>
</dbReference>
<sequence length="550" mass="61599">MKPISVTAYRNQYTPRQLSPVSPVVLFLIVFSVTVGFALYTNHAWEDWYITFRASKNLAMGNGLVFTPGERLHTFTSPIGTLIPALLSYLVGSNNDDLVLWLFRAIGACLLGASGLLVLRSARQVMRNSLAMLLAVAALAFDAKTVDYSINGMETAFMIFFLSLLVYVLTVPVKYPVFGLALVVAGLMWSRPDSFIYIGAVMAGFVAFNPQSRMARSRVEWLSVFVRAGLLGLALYLPWVIWAWWYYGTPIPNTITAKGLGAPDALTLAKEFILFPFTTLFSIDNSVHKTFSPAYMALGGWVSAIPLISKLFTFVSILYWVLPFASRSVRAWSLAAYLGHFYLSHVMPICFPWYVPSVGFLSIWALSLAFNGLLSWVSIRRPRFVPLLKAFAGSVVAFQLVVLLCVAYQMRIQQQTIEVANRKAIGTWLRSNARPGSTVFLECLGYIGFYSELKMYDYPGLSSKEMVAARKVLGSNDYNKLITYLKPDFLVVRPTDGINAAVLNQYREMKRFDRSDEVRSYAFLPGRGYLQYDQVFTIYGRKEASALVSD</sequence>
<organism evidence="2 3">
    <name type="scientific">Fibrella forsythiae</name>
    <dbReference type="NCBI Taxonomy" id="2817061"/>
    <lineage>
        <taxon>Bacteria</taxon>
        <taxon>Pseudomonadati</taxon>
        <taxon>Bacteroidota</taxon>
        <taxon>Cytophagia</taxon>
        <taxon>Cytophagales</taxon>
        <taxon>Spirosomataceae</taxon>
        <taxon>Fibrella</taxon>
    </lineage>
</organism>
<gene>
    <name evidence="2" type="ORF">J2I46_08695</name>
</gene>
<proteinExistence type="predicted"/>
<feature type="transmembrane region" description="Helical" evidence="1">
    <location>
        <begin position="98"/>
        <end position="119"/>
    </location>
</feature>
<comment type="caution">
    <text evidence="2">The sequence shown here is derived from an EMBL/GenBank/DDBJ whole genome shotgun (WGS) entry which is preliminary data.</text>
</comment>
<keyword evidence="1" id="KW-0472">Membrane</keyword>
<keyword evidence="1" id="KW-0812">Transmembrane</keyword>
<keyword evidence="3" id="KW-1185">Reference proteome</keyword>
<evidence type="ECO:0000256" key="1">
    <source>
        <dbReference type="SAM" id="Phobius"/>
    </source>
</evidence>
<dbReference type="RefSeq" id="WP_207328610.1">
    <property type="nucleotide sequence ID" value="NZ_JAFMYW010000002.1"/>
</dbReference>
<name>A0ABS3JF71_9BACT</name>
<feature type="transmembrane region" description="Helical" evidence="1">
    <location>
        <begin position="334"/>
        <end position="355"/>
    </location>
</feature>
<reference evidence="2 3" key="1">
    <citation type="submission" date="2021-03" db="EMBL/GenBank/DDBJ databases">
        <title>Fibrella sp. HMF5405 genome sequencing and assembly.</title>
        <authorList>
            <person name="Kang H."/>
            <person name="Kim H."/>
            <person name="Bae S."/>
            <person name="Joh K."/>
        </authorList>
    </citation>
    <scope>NUCLEOTIDE SEQUENCE [LARGE SCALE GENOMIC DNA]</scope>
    <source>
        <strain evidence="2 3">HMF5405</strain>
    </source>
</reference>
<feature type="transmembrane region" description="Helical" evidence="1">
    <location>
        <begin position="391"/>
        <end position="410"/>
    </location>
</feature>